<dbReference type="Proteomes" id="UP000233440">
    <property type="component" value="Unassembled WGS sequence"/>
</dbReference>
<dbReference type="GO" id="GO:0003677">
    <property type="term" value="F:DNA binding"/>
    <property type="evidence" value="ECO:0007669"/>
    <property type="project" value="UniProtKB-KW"/>
</dbReference>
<name>A0A2N3LJU6_9BACI</name>
<sequence length="82" mass="9620">MEDVLFTVKETAKLFKCNGTFIYSLIRNGHLKALKLGQYKIPKFEIDDFLKRYIGKDFSDLSNVKDMELNKVEDEKEKVIKT</sequence>
<dbReference type="InterPro" id="IPR041657">
    <property type="entry name" value="HTH_17"/>
</dbReference>
<dbReference type="EMBL" id="PIQO01000007">
    <property type="protein sequence ID" value="PKR84891.1"/>
    <property type="molecule type" value="Genomic_DNA"/>
</dbReference>
<keyword evidence="3" id="KW-1185">Reference proteome</keyword>
<dbReference type="RefSeq" id="WP_101354257.1">
    <property type="nucleotide sequence ID" value="NZ_PIQO01000007.1"/>
</dbReference>
<evidence type="ECO:0000259" key="1">
    <source>
        <dbReference type="Pfam" id="PF12728"/>
    </source>
</evidence>
<dbReference type="OrthoDB" id="9805928at2"/>
<dbReference type="NCBIfam" id="TIGR01764">
    <property type="entry name" value="excise"/>
    <property type="match status" value="1"/>
</dbReference>
<evidence type="ECO:0000313" key="3">
    <source>
        <dbReference type="Proteomes" id="UP000233440"/>
    </source>
</evidence>
<dbReference type="InterPro" id="IPR010093">
    <property type="entry name" value="SinI_DNA-bd"/>
</dbReference>
<dbReference type="Pfam" id="PF12728">
    <property type="entry name" value="HTH_17"/>
    <property type="match status" value="1"/>
</dbReference>
<reference evidence="2 3" key="1">
    <citation type="submission" date="2017-11" db="EMBL/GenBank/DDBJ databases">
        <title>Bacillus camelliae sp. nov., isolated from pu'er tea.</title>
        <authorList>
            <person name="Niu L."/>
        </authorList>
    </citation>
    <scope>NUCLEOTIDE SEQUENCE [LARGE SCALE GENOMIC DNA]</scope>
    <source>
        <strain evidence="2 3">7578-1</strain>
    </source>
</reference>
<organism evidence="2 3">
    <name type="scientific">Heyndrickxia camelliae</name>
    <dbReference type="NCBI Taxonomy" id="1707093"/>
    <lineage>
        <taxon>Bacteria</taxon>
        <taxon>Bacillati</taxon>
        <taxon>Bacillota</taxon>
        <taxon>Bacilli</taxon>
        <taxon>Bacillales</taxon>
        <taxon>Bacillaceae</taxon>
        <taxon>Heyndrickxia</taxon>
    </lineage>
</organism>
<comment type="caution">
    <text evidence="2">The sequence shown here is derived from an EMBL/GenBank/DDBJ whole genome shotgun (WGS) entry which is preliminary data.</text>
</comment>
<accession>A0A2N3LJU6</accession>
<keyword evidence="2" id="KW-0238">DNA-binding</keyword>
<dbReference type="AlphaFoldDB" id="A0A2N3LJU6"/>
<evidence type="ECO:0000313" key="2">
    <source>
        <dbReference type="EMBL" id="PKR84891.1"/>
    </source>
</evidence>
<protein>
    <submittedName>
        <fullName evidence="2">DNA-binding protein</fullName>
    </submittedName>
</protein>
<feature type="domain" description="Helix-turn-helix" evidence="1">
    <location>
        <begin position="5"/>
        <end position="52"/>
    </location>
</feature>
<gene>
    <name evidence="2" type="ORF">CWO92_10985</name>
</gene>
<proteinExistence type="predicted"/>